<dbReference type="Pfam" id="PF13564">
    <property type="entry name" value="DoxX_2"/>
    <property type="match status" value="1"/>
</dbReference>
<feature type="transmembrane region" description="Helical" evidence="5">
    <location>
        <begin position="40"/>
        <end position="57"/>
    </location>
</feature>
<keyword evidence="7" id="KW-1185">Reference proteome</keyword>
<evidence type="ECO:0000313" key="7">
    <source>
        <dbReference type="Proteomes" id="UP001297581"/>
    </source>
</evidence>
<dbReference type="EMBL" id="JAKUDL010000005">
    <property type="protein sequence ID" value="MCH4295492.1"/>
    <property type="molecule type" value="Genomic_DNA"/>
</dbReference>
<proteinExistence type="predicted"/>
<feature type="transmembrane region" description="Helical" evidence="5">
    <location>
        <begin position="64"/>
        <end position="82"/>
    </location>
</feature>
<name>A0AAJ1F1D7_9GAMM</name>
<sequence length="121" mass="13209">MSLRITSYILALIFAVSGGAKLLSLPFEVDAFARWGYSPEFMYLTGVLEVFGAIGLLIPRLSSLASLCLAALMLGAIATHLLHREWPMLTVACAIMLTAAWRGWAGRADINAINKRSKLRN</sequence>
<dbReference type="RefSeq" id="WP_240591693.1">
    <property type="nucleotide sequence ID" value="NZ_JAKUDL010000005.1"/>
</dbReference>
<evidence type="ECO:0000256" key="5">
    <source>
        <dbReference type="SAM" id="Phobius"/>
    </source>
</evidence>
<evidence type="ECO:0000256" key="2">
    <source>
        <dbReference type="ARBA" id="ARBA00022692"/>
    </source>
</evidence>
<keyword evidence="3 5" id="KW-1133">Transmembrane helix</keyword>
<evidence type="ECO:0000256" key="4">
    <source>
        <dbReference type="ARBA" id="ARBA00023136"/>
    </source>
</evidence>
<dbReference type="AlphaFoldDB" id="A0AAJ1F1D7"/>
<protein>
    <submittedName>
        <fullName evidence="6">DoxX family protein</fullName>
    </submittedName>
</protein>
<accession>A0AAJ1F1D7</accession>
<comment type="caution">
    <text evidence="6">The sequence shown here is derived from an EMBL/GenBank/DDBJ whole genome shotgun (WGS) entry which is preliminary data.</text>
</comment>
<evidence type="ECO:0000313" key="6">
    <source>
        <dbReference type="EMBL" id="MCH4295492.1"/>
    </source>
</evidence>
<feature type="transmembrane region" description="Helical" evidence="5">
    <location>
        <begin position="88"/>
        <end position="105"/>
    </location>
</feature>
<comment type="subcellular location">
    <subcellularLocation>
        <location evidence="1">Membrane</location>
        <topology evidence="1">Multi-pass membrane protein</topology>
    </subcellularLocation>
</comment>
<evidence type="ECO:0000256" key="3">
    <source>
        <dbReference type="ARBA" id="ARBA00022989"/>
    </source>
</evidence>
<keyword evidence="4 5" id="KW-0472">Membrane</keyword>
<dbReference type="InterPro" id="IPR032808">
    <property type="entry name" value="DoxX"/>
</dbReference>
<gene>
    <name evidence="6" type="ORF">MJ923_14385</name>
</gene>
<dbReference type="GO" id="GO:0016020">
    <property type="term" value="C:membrane"/>
    <property type="evidence" value="ECO:0007669"/>
    <property type="project" value="UniProtKB-SubCell"/>
</dbReference>
<keyword evidence="2 5" id="KW-0812">Transmembrane</keyword>
<evidence type="ECO:0000256" key="1">
    <source>
        <dbReference type="ARBA" id="ARBA00004141"/>
    </source>
</evidence>
<organism evidence="6 7">
    <name type="scientific">Shewanella zhuhaiensis</name>
    <dbReference type="NCBI Taxonomy" id="2919576"/>
    <lineage>
        <taxon>Bacteria</taxon>
        <taxon>Pseudomonadati</taxon>
        <taxon>Pseudomonadota</taxon>
        <taxon>Gammaproteobacteria</taxon>
        <taxon>Alteromonadales</taxon>
        <taxon>Shewanellaceae</taxon>
        <taxon>Shewanella</taxon>
    </lineage>
</organism>
<reference evidence="6 7" key="1">
    <citation type="submission" date="2022-02" db="EMBL/GenBank/DDBJ databases">
        <title>The genome sequence of Shewanella sp. 3B26.</title>
        <authorList>
            <person name="Du J."/>
        </authorList>
    </citation>
    <scope>NUCLEOTIDE SEQUENCE [LARGE SCALE GENOMIC DNA]</scope>
    <source>
        <strain evidence="6 7">3B26</strain>
    </source>
</reference>
<dbReference type="Proteomes" id="UP001297581">
    <property type="component" value="Unassembled WGS sequence"/>
</dbReference>